<reference evidence="3" key="1">
    <citation type="submission" date="2021-02" db="EMBL/GenBank/DDBJ databases">
        <title>Fulvivirga sp. S481 isolated from sea water.</title>
        <authorList>
            <person name="Bae S.S."/>
            <person name="Baek K."/>
        </authorList>
    </citation>
    <scope>NUCLEOTIDE SEQUENCE</scope>
    <source>
        <strain evidence="3">S481</strain>
    </source>
</reference>
<dbReference type="Pfam" id="PF21347">
    <property type="entry name" value="DUF3108_like"/>
    <property type="match status" value="1"/>
</dbReference>
<keyword evidence="4" id="KW-1185">Reference proteome</keyword>
<dbReference type="AlphaFoldDB" id="A0A974WGJ0"/>
<name>A0A974WGJ0_9BACT</name>
<feature type="chain" id="PRO_5037179531" description="DUF3108 domain-containing protein" evidence="1">
    <location>
        <begin position="21"/>
        <end position="221"/>
    </location>
</feature>
<dbReference type="RefSeq" id="WP_205721970.1">
    <property type="nucleotide sequence ID" value="NZ_CP070608.1"/>
</dbReference>
<dbReference type="KEGG" id="fuv:JR347_18060"/>
<dbReference type="Proteomes" id="UP000662783">
    <property type="component" value="Chromosome"/>
</dbReference>
<accession>A0A974WGJ0</accession>
<proteinExistence type="predicted"/>
<evidence type="ECO:0000256" key="1">
    <source>
        <dbReference type="SAM" id="SignalP"/>
    </source>
</evidence>
<evidence type="ECO:0000259" key="2">
    <source>
        <dbReference type="Pfam" id="PF21347"/>
    </source>
</evidence>
<keyword evidence="1" id="KW-0732">Signal</keyword>
<feature type="domain" description="DUF3108" evidence="2">
    <location>
        <begin position="27"/>
        <end position="217"/>
    </location>
</feature>
<protein>
    <recommendedName>
        <fullName evidence="2">DUF3108 domain-containing protein</fullName>
    </recommendedName>
</protein>
<sequence length="221" mass="25185">MRTLLTLCLCLLFQFSYSQCNPFYNFKEGSTWEITNYTDKDKVTSRQVNSVKSLTETSNGWEATLAFKSYDKKDKLELENEIEMTCDDGTISMDMSRFFPQEMMESFEDMDLQIETENMVIPESLSVGDELPEASITISGQIPFTMETKITDRKVQGIESITTPAGTFECYKISYKIITKTMMSIEMNGVDWIAKDVGMVKAESYKQNGKLMGVSLLTSFE</sequence>
<evidence type="ECO:0000313" key="3">
    <source>
        <dbReference type="EMBL" id="QSE97459.1"/>
    </source>
</evidence>
<gene>
    <name evidence="3" type="ORF">JR347_18060</name>
</gene>
<feature type="signal peptide" evidence="1">
    <location>
        <begin position="1"/>
        <end position="20"/>
    </location>
</feature>
<organism evidence="3 4">
    <name type="scientific">Fulvivirga lutea</name>
    <dbReference type="NCBI Taxonomy" id="2810512"/>
    <lineage>
        <taxon>Bacteria</taxon>
        <taxon>Pseudomonadati</taxon>
        <taxon>Bacteroidota</taxon>
        <taxon>Cytophagia</taxon>
        <taxon>Cytophagales</taxon>
        <taxon>Fulvivirgaceae</taxon>
        <taxon>Fulvivirga</taxon>
    </lineage>
</organism>
<evidence type="ECO:0000313" key="4">
    <source>
        <dbReference type="Proteomes" id="UP000662783"/>
    </source>
</evidence>
<dbReference type="Gene3D" id="2.40.360.20">
    <property type="match status" value="1"/>
</dbReference>
<dbReference type="InterPro" id="IPR049279">
    <property type="entry name" value="DUF3108-like"/>
</dbReference>
<dbReference type="EMBL" id="CP070608">
    <property type="protein sequence ID" value="QSE97459.1"/>
    <property type="molecule type" value="Genomic_DNA"/>
</dbReference>